<dbReference type="PANTHER" id="PTHR34408:SF2">
    <property type="entry name" value="CELL WALL-BINDING PROTEIN YWSB"/>
    <property type="match status" value="1"/>
</dbReference>
<evidence type="ECO:0000313" key="2">
    <source>
        <dbReference type="EMBL" id="TCV17146.1"/>
    </source>
</evidence>
<organism evidence="2 3">
    <name type="scientific">Sphingobacterium alimentarium</name>
    <dbReference type="NCBI Taxonomy" id="797292"/>
    <lineage>
        <taxon>Bacteria</taxon>
        <taxon>Pseudomonadati</taxon>
        <taxon>Bacteroidota</taxon>
        <taxon>Sphingobacteriia</taxon>
        <taxon>Sphingobacteriales</taxon>
        <taxon>Sphingobacteriaceae</taxon>
        <taxon>Sphingobacterium</taxon>
    </lineage>
</organism>
<dbReference type="GO" id="GO:0006032">
    <property type="term" value="P:chitin catabolic process"/>
    <property type="evidence" value="ECO:0007669"/>
    <property type="project" value="InterPro"/>
</dbReference>
<proteinExistence type="predicted"/>
<dbReference type="InterPro" id="IPR023346">
    <property type="entry name" value="Lysozyme-like_dom_sf"/>
</dbReference>
<dbReference type="EMBL" id="SMBZ01000011">
    <property type="protein sequence ID" value="TCV17146.1"/>
    <property type="molecule type" value="Genomic_DNA"/>
</dbReference>
<dbReference type="PANTHER" id="PTHR34408">
    <property type="entry name" value="FAMILY PROTEIN, PUTATIVE-RELATED"/>
    <property type="match status" value="1"/>
</dbReference>
<name>A0A4V2VUD3_9SPHI</name>
<dbReference type="Pfam" id="PF00182">
    <property type="entry name" value="Glyco_hydro_19"/>
    <property type="match status" value="1"/>
</dbReference>
<dbReference type="InterPro" id="IPR000726">
    <property type="entry name" value="Glyco_hydro_19_cat"/>
</dbReference>
<keyword evidence="3" id="KW-1185">Reference proteome</keyword>
<dbReference type="AlphaFoldDB" id="A0A4V2VUD3"/>
<reference evidence="2 3" key="1">
    <citation type="submission" date="2019-03" db="EMBL/GenBank/DDBJ databases">
        <title>Genomic Encyclopedia of Type Strains, Phase IV (KMG-IV): sequencing the most valuable type-strain genomes for metagenomic binning, comparative biology and taxonomic classification.</title>
        <authorList>
            <person name="Goeker M."/>
        </authorList>
    </citation>
    <scope>NUCLEOTIDE SEQUENCE [LARGE SCALE GENOMIC DNA]</scope>
    <source>
        <strain evidence="2 3">DSM 22362</strain>
    </source>
</reference>
<dbReference type="SUPFAM" id="SSF53955">
    <property type="entry name" value="Lysozyme-like"/>
    <property type="match status" value="1"/>
</dbReference>
<dbReference type="Gene3D" id="1.10.530.10">
    <property type="match status" value="1"/>
</dbReference>
<dbReference type="InterPro" id="IPR052354">
    <property type="entry name" value="Cell_Wall_Dynamics_Protein"/>
</dbReference>
<dbReference type="RefSeq" id="WP_132777230.1">
    <property type="nucleotide sequence ID" value="NZ_SMBZ01000011.1"/>
</dbReference>
<dbReference type="Proteomes" id="UP000295197">
    <property type="component" value="Unassembled WGS sequence"/>
</dbReference>
<dbReference type="OrthoDB" id="961266at2"/>
<comment type="caution">
    <text evidence="2">The sequence shown here is derived from an EMBL/GenBank/DDBJ whole genome shotgun (WGS) entry which is preliminary data.</text>
</comment>
<evidence type="ECO:0000313" key="3">
    <source>
        <dbReference type="Proteomes" id="UP000295197"/>
    </source>
</evidence>
<gene>
    <name evidence="2" type="ORF">EDC17_101165</name>
</gene>
<dbReference type="GO" id="GO:0016998">
    <property type="term" value="P:cell wall macromolecule catabolic process"/>
    <property type="evidence" value="ECO:0007669"/>
    <property type="project" value="InterPro"/>
</dbReference>
<accession>A0A4V2VUD3</accession>
<feature type="domain" description="Glycoside hydrolase family 19 catalytic" evidence="1">
    <location>
        <begin position="84"/>
        <end position="156"/>
    </location>
</feature>
<dbReference type="GO" id="GO:0004568">
    <property type="term" value="F:chitinase activity"/>
    <property type="evidence" value="ECO:0007669"/>
    <property type="project" value="InterPro"/>
</dbReference>
<evidence type="ECO:0000259" key="1">
    <source>
        <dbReference type="Pfam" id="PF00182"/>
    </source>
</evidence>
<protein>
    <submittedName>
        <fullName evidence="2">Putative chitinase</fullName>
    </submittedName>
</protein>
<sequence length="205" mass="23372">MTRTERIKEIQRSVGADADGVIGNETLTKFQCRYGIPSKAMVALFFGTIAHESRDFTIVEESGMYSAERLRAIFPKYFPTMDVAKQYAYKPEAIFNKTYGGRMGNNSPGDGYKFRGRGYMQTTGKYSYDRLGKHIGVDLLNNPDLVATKYPMDSALFYFTDNKLWGLVSDVSEESIRLIRKRVNGGYNGLDDFRSKVKKYYSLMK</sequence>